<gene>
    <name evidence="1" type="ORF">S01H1_81137</name>
</gene>
<protein>
    <submittedName>
        <fullName evidence="1">Uncharacterized protein</fullName>
    </submittedName>
</protein>
<comment type="caution">
    <text evidence="1">The sequence shown here is derived from an EMBL/GenBank/DDBJ whole genome shotgun (WGS) entry which is preliminary data.</text>
</comment>
<name>X0YV70_9ZZZZ</name>
<organism evidence="1">
    <name type="scientific">marine sediment metagenome</name>
    <dbReference type="NCBI Taxonomy" id="412755"/>
    <lineage>
        <taxon>unclassified sequences</taxon>
        <taxon>metagenomes</taxon>
        <taxon>ecological metagenomes</taxon>
    </lineage>
</organism>
<sequence length="213" mass="23566">RPEFALLTKTFFTGNGISVDGISLSQVRLYNLGEEDLGEEVAVYVQDGGTPDQFDDGDYIEFYGRPADAEYAKYAKYNVYWLTTSGGTESPKRMAPPIDGTPVAGPLATMHAYTVTYEKDERYWIGAPGEDSLDRWFFNAQLLGDEVEWGGDPVDFMFSVPGVIDTGDLTISLSGYYDTDHEVTVWLNDNPIPIATFTWSGITAYEGTISLLT</sequence>
<evidence type="ECO:0000313" key="1">
    <source>
        <dbReference type="EMBL" id="GAG52228.1"/>
    </source>
</evidence>
<dbReference type="AlphaFoldDB" id="X0YV70"/>
<reference evidence="1" key="1">
    <citation type="journal article" date="2014" name="Front. Microbiol.">
        <title>High frequency of phylogenetically diverse reductive dehalogenase-homologous genes in deep subseafloor sedimentary metagenomes.</title>
        <authorList>
            <person name="Kawai M."/>
            <person name="Futagami T."/>
            <person name="Toyoda A."/>
            <person name="Takaki Y."/>
            <person name="Nishi S."/>
            <person name="Hori S."/>
            <person name="Arai W."/>
            <person name="Tsubouchi T."/>
            <person name="Morono Y."/>
            <person name="Uchiyama I."/>
            <person name="Ito T."/>
            <person name="Fujiyama A."/>
            <person name="Inagaki F."/>
            <person name="Takami H."/>
        </authorList>
    </citation>
    <scope>NUCLEOTIDE SEQUENCE</scope>
    <source>
        <strain evidence="1">Expedition CK06-06</strain>
    </source>
</reference>
<feature type="non-terminal residue" evidence="1">
    <location>
        <position position="1"/>
    </location>
</feature>
<dbReference type="EMBL" id="BARS01054875">
    <property type="protein sequence ID" value="GAG52228.1"/>
    <property type="molecule type" value="Genomic_DNA"/>
</dbReference>
<proteinExistence type="predicted"/>
<feature type="non-terminal residue" evidence="1">
    <location>
        <position position="213"/>
    </location>
</feature>
<accession>X0YV70</accession>